<sequence>MKCAACRKKLFRYRKIGQGEVHRCHKDRIVRMVHARERPDGLYCACGCRVGMDRGSYYTMVKKAVTYSGEKINK</sequence>
<gene>
    <name evidence="1" type="ORF">SAMN02745704_00394</name>
</gene>
<keyword evidence="2" id="KW-1185">Reference proteome</keyword>
<evidence type="ECO:0000313" key="1">
    <source>
        <dbReference type="EMBL" id="SKA72453.1"/>
    </source>
</evidence>
<organism evidence="1 2">
    <name type="scientific">Paucidesulfovibrio gracilis DSM 16080</name>
    <dbReference type="NCBI Taxonomy" id="1121449"/>
    <lineage>
        <taxon>Bacteria</taxon>
        <taxon>Pseudomonadati</taxon>
        <taxon>Thermodesulfobacteriota</taxon>
        <taxon>Desulfovibrionia</taxon>
        <taxon>Desulfovibrionales</taxon>
        <taxon>Desulfovibrionaceae</taxon>
        <taxon>Paucidesulfovibrio</taxon>
    </lineage>
</organism>
<reference evidence="1 2" key="1">
    <citation type="submission" date="2017-02" db="EMBL/GenBank/DDBJ databases">
        <authorList>
            <person name="Peterson S.W."/>
        </authorList>
    </citation>
    <scope>NUCLEOTIDE SEQUENCE [LARGE SCALE GENOMIC DNA]</scope>
    <source>
        <strain evidence="1 2">DSM 16080</strain>
    </source>
</reference>
<evidence type="ECO:0000313" key="2">
    <source>
        <dbReference type="Proteomes" id="UP000190027"/>
    </source>
</evidence>
<name>A0A1T4W5E6_9BACT</name>
<accession>A0A1T4W5E6</accession>
<dbReference type="STRING" id="1121449.SAMN02745704_00394"/>
<protein>
    <submittedName>
        <fullName evidence="1">Uncharacterized protein</fullName>
    </submittedName>
</protein>
<dbReference type="AlphaFoldDB" id="A0A1T4W5E6"/>
<dbReference type="EMBL" id="FUYC01000001">
    <property type="protein sequence ID" value="SKA72453.1"/>
    <property type="molecule type" value="Genomic_DNA"/>
</dbReference>
<proteinExistence type="predicted"/>
<dbReference type="Proteomes" id="UP000190027">
    <property type="component" value="Unassembled WGS sequence"/>
</dbReference>